<dbReference type="GO" id="GO:0030145">
    <property type="term" value="F:manganese ion binding"/>
    <property type="evidence" value="ECO:0007669"/>
    <property type="project" value="UniProtKB-UniRule"/>
</dbReference>
<feature type="binding site" evidence="10">
    <location>
        <begin position="89"/>
        <end position="90"/>
    </location>
    <ligand>
        <name>substrate</name>
    </ligand>
</feature>
<feature type="binding site" evidence="10">
    <location>
        <position position="170"/>
    </location>
    <ligand>
        <name>substrate</name>
    </ligand>
</feature>
<feature type="binding site" evidence="10">
    <location>
        <position position="124"/>
    </location>
    <ligand>
        <name>Mn(2+)</name>
        <dbReference type="ChEBI" id="CHEBI:29035"/>
        <label>2</label>
    </ligand>
</feature>
<feature type="domain" description="Calcineurin-like phosphoesterase" evidence="11">
    <location>
        <begin position="11"/>
        <end position="208"/>
    </location>
</feature>
<comment type="subcellular location">
    <subcellularLocation>
        <location evidence="10">Cell inner membrane</location>
        <topology evidence="10">Peripheral membrane protein</topology>
        <orientation evidence="10">Cytoplasmic side</orientation>
    </subcellularLocation>
</comment>
<keyword evidence="8 10" id="KW-0472">Membrane</keyword>
<feature type="binding site" evidence="10">
    <location>
        <position position="51"/>
    </location>
    <ligand>
        <name>Mn(2+)</name>
        <dbReference type="ChEBI" id="CHEBI:29035"/>
        <label>1</label>
    </ligand>
</feature>
<evidence type="ECO:0000256" key="10">
    <source>
        <dbReference type="HAMAP-Rule" id="MF_00575"/>
    </source>
</evidence>
<accession>A0AA36XN98</accession>
<dbReference type="InterPro" id="IPR029052">
    <property type="entry name" value="Metallo-depent_PP-like"/>
</dbReference>
<evidence type="ECO:0000313" key="14">
    <source>
        <dbReference type="Proteomes" id="UP000004982"/>
    </source>
</evidence>
<keyword evidence="6 10" id="KW-0378">Hydrolase</keyword>
<keyword evidence="4 10" id="KW-0441">Lipid A biosynthesis</keyword>
<dbReference type="Pfam" id="PF00149">
    <property type="entry name" value="Metallophos"/>
    <property type="match status" value="1"/>
</dbReference>
<dbReference type="SUPFAM" id="SSF56300">
    <property type="entry name" value="Metallo-dependent phosphatases"/>
    <property type="match status" value="1"/>
</dbReference>
<dbReference type="Proteomes" id="UP000829455">
    <property type="component" value="Chromosome"/>
</dbReference>
<dbReference type="InterPro" id="IPR004843">
    <property type="entry name" value="Calcineurin-like_PHP"/>
</dbReference>
<evidence type="ECO:0000256" key="5">
    <source>
        <dbReference type="ARBA" id="ARBA00022723"/>
    </source>
</evidence>
<dbReference type="EC" id="3.6.1.54" evidence="10"/>
<evidence type="ECO:0000256" key="3">
    <source>
        <dbReference type="ARBA" id="ARBA00022519"/>
    </source>
</evidence>
<keyword evidence="9 10" id="KW-0464">Manganese</keyword>
<sequence length="245" mass="28394">MARISHLLPAMPIYFISDLHLSESHPELTELFLRFMREKAPKARSVYILGDLFDFWIGDDEQSELTQTIAQAIQSVVQRGVECFFVHGNRDFLIGKQFAAQSGMKLLPEYAVVDLYGSSALICHGDTLCIDDARYQKFRKVVHQKWLQRLFLSLPLALRLKIARKIRRTSKQGKQYKAAEIMDVQPQFTADIVRRHHAQLLIHGHTHREHIHQEDGFTRIVLGDWKPDYASILEVDEQGFRFVPL</sequence>
<dbReference type="EMBL" id="CP094241">
    <property type="protein sequence ID" value="UNV84757.1"/>
    <property type="molecule type" value="Genomic_DNA"/>
</dbReference>
<evidence type="ECO:0000313" key="15">
    <source>
        <dbReference type="Proteomes" id="UP000829455"/>
    </source>
</evidence>
<evidence type="ECO:0000313" key="12">
    <source>
        <dbReference type="EMBL" id="EGQ78384.1"/>
    </source>
</evidence>
<feature type="binding site" evidence="10">
    <location>
        <position position="51"/>
    </location>
    <ligand>
        <name>Mn(2+)</name>
        <dbReference type="ChEBI" id="CHEBI:29035"/>
        <label>2</label>
    </ligand>
</feature>
<dbReference type="Gene3D" id="3.60.21.10">
    <property type="match status" value="1"/>
</dbReference>
<evidence type="ECO:0000313" key="13">
    <source>
        <dbReference type="EMBL" id="UNV84757.1"/>
    </source>
</evidence>
<evidence type="ECO:0000256" key="6">
    <source>
        <dbReference type="ARBA" id="ARBA00022801"/>
    </source>
</evidence>
<dbReference type="PANTHER" id="PTHR34990:SF1">
    <property type="entry name" value="UDP-2,3-DIACYLGLUCOSAMINE HYDROLASE"/>
    <property type="match status" value="1"/>
</dbReference>
<keyword evidence="7 10" id="KW-0443">Lipid metabolism</keyword>
<dbReference type="CDD" id="cd07398">
    <property type="entry name" value="MPP_YbbF-LpxH"/>
    <property type="match status" value="1"/>
</dbReference>
<evidence type="ECO:0000256" key="8">
    <source>
        <dbReference type="ARBA" id="ARBA00023136"/>
    </source>
</evidence>
<comment type="catalytic activity">
    <reaction evidence="10">
        <text>UDP-2-N,3-O-bis[(3R)-3-hydroxytetradecanoyl]-alpha-D-glucosamine + H2O = 2-N,3-O-bis[(3R)-3-hydroxytetradecanoyl]-alpha-D-glucosaminyl 1-phosphate + UMP + 2 H(+)</text>
        <dbReference type="Rhea" id="RHEA:25213"/>
        <dbReference type="ChEBI" id="CHEBI:15377"/>
        <dbReference type="ChEBI" id="CHEBI:15378"/>
        <dbReference type="ChEBI" id="CHEBI:57865"/>
        <dbReference type="ChEBI" id="CHEBI:57957"/>
        <dbReference type="ChEBI" id="CHEBI:78847"/>
        <dbReference type="EC" id="3.6.1.54"/>
    </reaction>
</comment>
<feature type="binding site" evidence="10">
    <location>
        <position position="177"/>
    </location>
    <ligand>
        <name>substrate</name>
    </ligand>
</feature>
<dbReference type="GO" id="GO:0019897">
    <property type="term" value="C:extrinsic component of plasma membrane"/>
    <property type="evidence" value="ECO:0007669"/>
    <property type="project" value="UniProtKB-UniRule"/>
</dbReference>
<keyword evidence="15" id="KW-1185">Reference proteome</keyword>
<feature type="binding site" evidence="10">
    <location>
        <position position="20"/>
    </location>
    <ligand>
        <name>Mn(2+)</name>
        <dbReference type="ChEBI" id="CHEBI:29035"/>
        <label>1</label>
    </ligand>
</feature>
<evidence type="ECO:0000259" key="11">
    <source>
        <dbReference type="Pfam" id="PF00149"/>
    </source>
</evidence>
<dbReference type="NCBIfam" id="TIGR01854">
    <property type="entry name" value="lipid_A_lpxH"/>
    <property type="match status" value="1"/>
</dbReference>
<feature type="binding site" evidence="10">
    <location>
        <position position="174"/>
    </location>
    <ligand>
        <name>substrate</name>
    </ligand>
</feature>
<comment type="cofactor">
    <cofactor evidence="10">
        <name>Mn(2+)</name>
        <dbReference type="ChEBI" id="CHEBI:29035"/>
    </cofactor>
    <text evidence="10">Binds 2 Mn(2+) ions per subunit in a binuclear metal center.</text>
</comment>
<evidence type="ECO:0000256" key="9">
    <source>
        <dbReference type="ARBA" id="ARBA00023211"/>
    </source>
</evidence>
<dbReference type="GO" id="GO:0008758">
    <property type="term" value="F:UDP-2,3-diacylglucosamine hydrolase activity"/>
    <property type="evidence" value="ECO:0007669"/>
    <property type="project" value="UniProtKB-UniRule"/>
</dbReference>
<feature type="binding site" evidence="10">
    <location>
        <position position="205"/>
    </location>
    <ligand>
        <name>Mn(2+)</name>
        <dbReference type="ChEBI" id="CHEBI:29035"/>
        <label>2</label>
    </ligand>
</feature>
<reference evidence="13 15" key="2">
    <citation type="submission" date="2022-03" db="EMBL/GenBank/DDBJ databases">
        <title>Genome sequencing of Neisseria macacae.</title>
        <authorList>
            <person name="Baek M.-G."/>
        </authorList>
    </citation>
    <scope>NUCLEOTIDE SEQUENCE [LARGE SCALE GENOMIC DNA]</scope>
    <source>
        <strain evidence="13 15">ATCC 33926</strain>
    </source>
</reference>
<comment type="pathway">
    <text evidence="10">Glycolipid biosynthesis; lipid IV(A) biosynthesis; lipid IV(A) from (3R)-3-hydroxytetradecanoyl-[acyl-carrier-protein] and UDP-N-acetyl-alpha-D-glucosamine: step 4/6.</text>
</comment>
<dbReference type="PANTHER" id="PTHR34990">
    <property type="entry name" value="UDP-2,3-DIACYLGLUCOSAMINE HYDROLASE-RELATED"/>
    <property type="match status" value="1"/>
</dbReference>
<organism evidence="12 14">
    <name type="scientific">Neisseria macacae ATCC 33926</name>
    <dbReference type="NCBI Taxonomy" id="997348"/>
    <lineage>
        <taxon>Bacteria</taxon>
        <taxon>Pseudomonadati</taxon>
        <taxon>Pseudomonadota</taxon>
        <taxon>Betaproteobacteria</taxon>
        <taxon>Neisseriales</taxon>
        <taxon>Neisseriaceae</taxon>
        <taxon>Neisseria</taxon>
    </lineage>
</organism>
<comment type="similarity">
    <text evidence="10">Belongs to the LpxH family.</text>
</comment>
<feature type="binding site" evidence="10">
    <location>
        <position position="132"/>
    </location>
    <ligand>
        <name>substrate</name>
    </ligand>
</feature>
<evidence type="ECO:0000256" key="4">
    <source>
        <dbReference type="ARBA" id="ARBA00022556"/>
    </source>
</evidence>
<proteinExistence type="inferred from homology"/>
<comment type="function">
    <text evidence="10">Hydrolyzes the pyrophosphate bond of UDP-2,3-diacylglucosamine to yield 2,3-diacylglucosamine 1-phosphate (lipid X) and UMP by catalyzing the attack of water at the alpha-P atom. Involved in the biosynthesis of lipid A, a phosphorylated glycolipid that anchors the lipopolysaccharide to the outer membrane of the cell.</text>
</comment>
<dbReference type="AlphaFoldDB" id="A0AA36XN98"/>
<evidence type="ECO:0000256" key="7">
    <source>
        <dbReference type="ARBA" id="ARBA00023098"/>
    </source>
</evidence>
<reference evidence="12 14" key="1">
    <citation type="submission" date="2011-05" db="EMBL/GenBank/DDBJ databases">
        <authorList>
            <person name="Muzny D."/>
            <person name="Qin X."/>
            <person name="Deng J."/>
            <person name="Jiang H."/>
            <person name="Liu Y."/>
            <person name="Qu J."/>
            <person name="Song X.-Z."/>
            <person name="Zhang L."/>
            <person name="Thornton R."/>
            <person name="Coyle M."/>
            <person name="Francisco L."/>
            <person name="Jackson L."/>
            <person name="Javaid M."/>
            <person name="Korchina V."/>
            <person name="Kovar C."/>
            <person name="Mata R."/>
            <person name="Mathew T."/>
            <person name="Ngo R."/>
            <person name="Nguyen L."/>
            <person name="Nguyen N."/>
            <person name="Okwuonu G."/>
            <person name="Ongeri F."/>
            <person name="Pham C."/>
            <person name="Simmons D."/>
            <person name="Wilczek-Boney K."/>
            <person name="Hale W."/>
            <person name="Jakkamsetti A."/>
            <person name="Pham P."/>
            <person name="Ruth R."/>
            <person name="San Lucas F."/>
            <person name="Warren J."/>
            <person name="Zhang J."/>
            <person name="Zhao Z."/>
            <person name="Zhou C."/>
            <person name="Zhu D."/>
            <person name="Lee S."/>
            <person name="Bess C."/>
            <person name="Blankenburg K."/>
            <person name="Forbes L."/>
            <person name="Fu Q."/>
            <person name="Gubbala S."/>
            <person name="Hirani K."/>
            <person name="Jayaseelan J.C."/>
            <person name="Lara F."/>
            <person name="Munidasa M."/>
            <person name="Palculict T."/>
            <person name="Patil S."/>
            <person name="Pu L.-L."/>
            <person name="Saada N."/>
            <person name="Tang L."/>
            <person name="Weissenberger G."/>
            <person name="Zhu Y."/>
            <person name="Hemphill L."/>
            <person name="Shang Y."/>
            <person name="Youmans B."/>
            <person name="Ayvaz T."/>
            <person name="Ross M."/>
            <person name="Santibanez J."/>
            <person name="Aqrawi P."/>
            <person name="Gross S."/>
            <person name="Joshi V."/>
            <person name="Fowler G."/>
            <person name="Nazareth L."/>
            <person name="Reid J."/>
            <person name="Worley K."/>
            <person name="Petrosino J."/>
            <person name="Highlander S."/>
            <person name="Gibbs R."/>
        </authorList>
    </citation>
    <scope>NUCLEOTIDE SEQUENCE [LARGE SCALE GENOMIC DNA]</scope>
    <source>
        <strain evidence="12 14">ATCC 33926</strain>
    </source>
</reference>
<feature type="binding site" evidence="10">
    <location>
        <position position="205"/>
    </location>
    <ligand>
        <name>substrate</name>
    </ligand>
</feature>
<feature type="binding site" evidence="10">
    <location>
        <position position="207"/>
    </location>
    <ligand>
        <name>Mn(2+)</name>
        <dbReference type="ChEBI" id="CHEBI:29035"/>
        <label>1</label>
    </ligand>
</feature>
<dbReference type="Proteomes" id="UP000004982">
    <property type="component" value="Unassembled WGS sequence"/>
</dbReference>
<keyword evidence="2 10" id="KW-0444">Lipid biosynthesis</keyword>
<gene>
    <name evidence="10 12" type="primary">lpxH</name>
    <name evidence="12" type="ORF">HMPREF9418_0180</name>
    <name evidence="13" type="ORF">MON40_12255</name>
</gene>
<dbReference type="HAMAP" id="MF_00575">
    <property type="entry name" value="LpxH"/>
    <property type="match status" value="1"/>
</dbReference>
<dbReference type="NCBIfam" id="NF003743">
    <property type="entry name" value="PRK05340.1"/>
    <property type="match status" value="1"/>
</dbReference>
<name>A0AA36XN98_9NEIS</name>
<feature type="binding site" evidence="10">
    <location>
        <position position="18"/>
    </location>
    <ligand>
        <name>Mn(2+)</name>
        <dbReference type="ChEBI" id="CHEBI:29035"/>
        <label>1</label>
    </ligand>
</feature>
<keyword evidence="3 10" id="KW-0997">Cell inner membrane</keyword>
<dbReference type="InterPro" id="IPR043461">
    <property type="entry name" value="LpxH-like"/>
</dbReference>
<feature type="binding site" evidence="10">
    <location>
        <position position="89"/>
    </location>
    <ligand>
        <name>Mn(2+)</name>
        <dbReference type="ChEBI" id="CHEBI:29035"/>
        <label>2</label>
    </ligand>
</feature>
<protein>
    <recommendedName>
        <fullName evidence="10">UDP-2,3-diacylglucosamine hydrolase</fullName>
        <ecNumber evidence="10">3.6.1.54</ecNumber>
    </recommendedName>
    <alternativeName>
        <fullName evidence="10">UDP-2,3-diacylglucosamine diphosphatase</fullName>
    </alternativeName>
</protein>
<evidence type="ECO:0000256" key="2">
    <source>
        <dbReference type="ARBA" id="ARBA00022516"/>
    </source>
</evidence>
<keyword evidence="5 10" id="KW-0479">Metal-binding</keyword>
<keyword evidence="1 10" id="KW-1003">Cell membrane</keyword>
<dbReference type="InterPro" id="IPR010138">
    <property type="entry name" value="UDP-diacylglucosamine_Hdrlase"/>
</dbReference>
<evidence type="ECO:0000256" key="1">
    <source>
        <dbReference type="ARBA" id="ARBA00022475"/>
    </source>
</evidence>
<dbReference type="GO" id="GO:0009245">
    <property type="term" value="P:lipid A biosynthetic process"/>
    <property type="evidence" value="ECO:0007669"/>
    <property type="project" value="UniProtKB-UniRule"/>
</dbReference>
<dbReference type="EMBL" id="AFQE01000014">
    <property type="protein sequence ID" value="EGQ78384.1"/>
    <property type="molecule type" value="Genomic_DNA"/>
</dbReference>
<dbReference type="GO" id="GO:0005737">
    <property type="term" value="C:cytoplasm"/>
    <property type="evidence" value="ECO:0007669"/>
    <property type="project" value="InterPro"/>
</dbReference>